<evidence type="ECO:0000313" key="2">
    <source>
        <dbReference type="EMBL" id="KAK9739255.1"/>
    </source>
</evidence>
<evidence type="ECO:0000313" key="3">
    <source>
        <dbReference type="Proteomes" id="UP001458880"/>
    </source>
</evidence>
<dbReference type="EMBL" id="JASPKY010000076">
    <property type="protein sequence ID" value="KAK9739255.1"/>
    <property type="molecule type" value="Genomic_DNA"/>
</dbReference>
<dbReference type="Proteomes" id="UP001458880">
    <property type="component" value="Unassembled WGS sequence"/>
</dbReference>
<proteinExistence type="predicted"/>
<feature type="compositionally biased region" description="Basic and acidic residues" evidence="1">
    <location>
        <begin position="36"/>
        <end position="48"/>
    </location>
</feature>
<comment type="caution">
    <text evidence="2">The sequence shown here is derived from an EMBL/GenBank/DDBJ whole genome shotgun (WGS) entry which is preliminary data.</text>
</comment>
<protein>
    <submittedName>
        <fullName evidence="2">Uncharacterized protein</fullName>
    </submittedName>
</protein>
<reference evidence="2 3" key="1">
    <citation type="journal article" date="2024" name="BMC Genomics">
        <title>De novo assembly and annotation of Popillia japonica's genome with initial clues to its potential as an invasive pest.</title>
        <authorList>
            <person name="Cucini C."/>
            <person name="Boschi S."/>
            <person name="Funari R."/>
            <person name="Cardaioli E."/>
            <person name="Iannotti N."/>
            <person name="Marturano G."/>
            <person name="Paoli F."/>
            <person name="Bruttini M."/>
            <person name="Carapelli A."/>
            <person name="Frati F."/>
            <person name="Nardi F."/>
        </authorList>
    </citation>
    <scope>NUCLEOTIDE SEQUENCE [LARGE SCALE GENOMIC DNA]</scope>
    <source>
        <strain evidence="2">DMR45628</strain>
    </source>
</reference>
<dbReference type="AlphaFoldDB" id="A0AAW1M024"/>
<sequence length="245" mass="28662">MDSEPSAPSKRLERSPVRNQAHGRSEDSGESQLLERGNEELQGLRKENALMRKEISGMREEMQEWKRMYAKEREEWKKEKKVMGEKIEKLEDELWSLQKRERRKGKNGKKKKRHMVIKGEGTEKIRSNVDCQRFIQAELGVQAQIQSMYRVGGKKGRGMVVATVGNWEEKRLIMSNKQKLKGKRVYIDDDLTKREREIQGRLIEVATAERNRGKQVRVGYQKISVEGKWMRCGVDIGTEENEKND</sequence>
<name>A0AAW1M024_POPJA</name>
<gene>
    <name evidence="2" type="ORF">QE152_g9163</name>
</gene>
<organism evidence="2 3">
    <name type="scientific">Popillia japonica</name>
    <name type="common">Japanese beetle</name>
    <dbReference type="NCBI Taxonomy" id="7064"/>
    <lineage>
        <taxon>Eukaryota</taxon>
        <taxon>Metazoa</taxon>
        <taxon>Ecdysozoa</taxon>
        <taxon>Arthropoda</taxon>
        <taxon>Hexapoda</taxon>
        <taxon>Insecta</taxon>
        <taxon>Pterygota</taxon>
        <taxon>Neoptera</taxon>
        <taxon>Endopterygota</taxon>
        <taxon>Coleoptera</taxon>
        <taxon>Polyphaga</taxon>
        <taxon>Scarabaeiformia</taxon>
        <taxon>Scarabaeidae</taxon>
        <taxon>Rutelinae</taxon>
        <taxon>Popillia</taxon>
    </lineage>
</organism>
<keyword evidence="3" id="KW-1185">Reference proteome</keyword>
<evidence type="ECO:0000256" key="1">
    <source>
        <dbReference type="SAM" id="MobiDB-lite"/>
    </source>
</evidence>
<accession>A0AAW1M024</accession>
<feature type="region of interest" description="Disordered" evidence="1">
    <location>
        <begin position="1"/>
        <end position="48"/>
    </location>
</feature>